<gene>
    <name evidence="2" type="ORF">PBRASI_LOCUS3616</name>
</gene>
<organism evidence="2 3">
    <name type="scientific">Paraglomus brasilianum</name>
    <dbReference type="NCBI Taxonomy" id="144538"/>
    <lineage>
        <taxon>Eukaryota</taxon>
        <taxon>Fungi</taxon>
        <taxon>Fungi incertae sedis</taxon>
        <taxon>Mucoromycota</taxon>
        <taxon>Glomeromycotina</taxon>
        <taxon>Glomeromycetes</taxon>
        <taxon>Paraglomerales</taxon>
        <taxon>Paraglomeraceae</taxon>
        <taxon>Paraglomus</taxon>
    </lineage>
</organism>
<evidence type="ECO:0000313" key="2">
    <source>
        <dbReference type="EMBL" id="CAG8520835.1"/>
    </source>
</evidence>
<sequence>MQERPRSLLEIANNPSIVYANVYNDSIQSQRMPSYAYDKSNALISTLAFYESEDVLQCGDSLPTQPPLIDNFSHLKTLTDYTRYLFADKTNVNQTRNYRKNKRVVNSERESVNKNIKENVGTDSSSELEKEALEIVDNILLKFGEQQCADDSDEVEFSDEHYEYNETMDPFTVNDREENVNQSTVKTKISRSRGIDQAAGKVRRSIRIANKRRTSISEPLEIPINKNSNVDKQMRSETSTPVGTRDSSTKTDSSESDNDIWDESSVRRSIRIANKRRRASEPLEIPIKKRSNVGKRRRSEKSTVGTRESLTKTDIEHSSESDNGIWDESSYPQVRRSIRIAIKRRRASEPLGIPIKKRSDVGKRMHSEKSAVGTHDSSTKTDIENDGESDKDIWDEFSYLQDILG</sequence>
<feature type="compositionally biased region" description="Basic and acidic residues" evidence="1">
    <location>
        <begin position="377"/>
        <end position="390"/>
    </location>
</feature>
<evidence type="ECO:0000313" key="3">
    <source>
        <dbReference type="Proteomes" id="UP000789739"/>
    </source>
</evidence>
<name>A0A9N9A9B1_9GLOM</name>
<dbReference type="Proteomes" id="UP000789739">
    <property type="component" value="Unassembled WGS sequence"/>
</dbReference>
<protein>
    <submittedName>
        <fullName evidence="2">10379_t:CDS:1</fullName>
    </submittedName>
</protein>
<evidence type="ECO:0000256" key="1">
    <source>
        <dbReference type="SAM" id="MobiDB-lite"/>
    </source>
</evidence>
<reference evidence="2" key="1">
    <citation type="submission" date="2021-06" db="EMBL/GenBank/DDBJ databases">
        <authorList>
            <person name="Kallberg Y."/>
            <person name="Tangrot J."/>
            <person name="Rosling A."/>
        </authorList>
    </citation>
    <scope>NUCLEOTIDE SEQUENCE</scope>
    <source>
        <strain evidence="2">BR232B</strain>
    </source>
</reference>
<accession>A0A9N9A9B1</accession>
<feature type="compositionally biased region" description="Basic residues" evidence="1">
    <location>
        <begin position="288"/>
        <end position="299"/>
    </location>
</feature>
<feature type="compositionally biased region" description="Polar residues" evidence="1">
    <location>
        <begin position="225"/>
        <end position="242"/>
    </location>
</feature>
<dbReference type="EMBL" id="CAJVPI010000332">
    <property type="protein sequence ID" value="CAG8520835.1"/>
    <property type="molecule type" value="Genomic_DNA"/>
</dbReference>
<proteinExistence type="predicted"/>
<dbReference type="AlphaFoldDB" id="A0A9N9A9B1"/>
<keyword evidence="3" id="KW-1185">Reference proteome</keyword>
<feature type="region of interest" description="Disordered" evidence="1">
    <location>
        <begin position="217"/>
        <end position="262"/>
    </location>
</feature>
<feature type="compositionally biased region" description="Basic and acidic residues" evidence="1">
    <location>
        <begin position="309"/>
        <end position="320"/>
    </location>
</feature>
<comment type="caution">
    <text evidence="2">The sequence shown here is derived from an EMBL/GenBank/DDBJ whole genome shotgun (WGS) entry which is preliminary data.</text>
</comment>
<feature type="compositionally biased region" description="Basic and acidic residues" evidence="1">
    <location>
        <begin position="357"/>
        <end position="369"/>
    </location>
</feature>
<feature type="region of interest" description="Disordered" evidence="1">
    <location>
        <begin position="281"/>
        <end position="328"/>
    </location>
</feature>
<feature type="region of interest" description="Disordered" evidence="1">
    <location>
        <begin position="351"/>
        <end position="390"/>
    </location>
</feature>